<proteinExistence type="predicted"/>
<protein>
    <submittedName>
        <fullName evidence="4">Predicted ATPase of the ABC class</fullName>
    </submittedName>
</protein>
<evidence type="ECO:0000259" key="1">
    <source>
        <dbReference type="Pfam" id="PF09818"/>
    </source>
</evidence>
<dbReference type="EMBL" id="FNYH01000002">
    <property type="protein sequence ID" value="SEI47086.1"/>
    <property type="molecule type" value="Genomic_DNA"/>
</dbReference>
<evidence type="ECO:0000313" key="5">
    <source>
        <dbReference type="Proteomes" id="UP000242999"/>
    </source>
</evidence>
<dbReference type="Pfam" id="PF20446">
    <property type="entry name" value="ABC_N"/>
    <property type="match status" value="1"/>
</dbReference>
<dbReference type="InterPro" id="IPR027417">
    <property type="entry name" value="P-loop_NTPase"/>
</dbReference>
<dbReference type="InterPro" id="IPR019195">
    <property type="entry name" value="ABC_ATPase_put"/>
</dbReference>
<feature type="domain" description="MRB1590-like C-terminal" evidence="3">
    <location>
        <begin position="462"/>
        <end position="549"/>
    </location>
</feature>
<feature type="domain" description="ATPase of the ABC class N-terminal" evidence="2">
    <location>
        <begin position="3"/>
        <end position="150"/>
    </location>
</feature>
<accession>A0A1H6QYA6</accession>
<dbReference type="SUPFAM" id="SSF52540">
    <property type="entry name" value="P-loop containing nucleoside triphosphate hydrolases"/>
    <property type="match status" value="1"/>
</dbReference>
<gene>
    <name evidence="4" type="ORF">SAMN05421831_102204</name>
</gene>
<dbReference type="STRING" id="64971.SAMN05421831_102204"/>
<dbReference type="PANTHER" id="PTHR38149:SF1">
    <property type="entry name" value="ATPASE"/>
    <property type="match status" value="1"/>
</dbReference>
<evidence type="ECO:0000259" key="3">
    <source>
        <dbReference type="Pfam" id="PF21117"/>
    </source>
</evidence>
<feature type="domain" description="ATPase of the ABC class C-terminal" evidence="1">
    <location>
        <begin position="158"/>
        <end position="423"/>
    </location>
</feature>
<dbReference type="InterPro" id="IPR049069">
    <property type="entry name" value="MRB1590-like_C"/>
</dbReference>
<name>A0A1H6QYA6_9GAMM</name>
<sequence>MALLETRLLEIDRRGYRSYQKIKGEYTYSDYQIYLEHIQLDPHAPPSRVRIVRPWAPIKLDFLLEKSNSYQIAARDFIARQLYQLLHKHPHLQMQRPSQHILDATQVIFQPEGLEIRVEVHLPEQERKVMGKQAITLLTETLPKLVRKVTSIHELDMQALEMHAHLAEDQEALRAQLADAGLVAFVAEGSCLPRLHGSSDKPLPDAHPLQVPDSLAVTLHAPHAGAIRGLGIKRGVTLILGGGFHGKSTLLKALEMGVYNQIAGDGREYLVTDPQAVKIRAEEGRCVHQVDVSPYINHLPFAQNTQAFVTQNASGSTSQAASVQEALETGATCLLLDEDTSATNFMVRDQRMQALIATQDEPITPLIDRIQALKQVHQVSFLMVMGGNGDYLDVADTVIQMRNFQPVDISAQVREICQTYPLTRPQLPPCPALMPKTRALKCASIRKALDKGSFRIKLTDNQRQVRFGHELIETQTLEQIAAPAQLLACVWLWVTWLDPSLKLEKNPSAHLNALLARPDWYKLLPQDRGDLAKPRVQEVMAVLNRMRIADFSV</sequence>
<evidence type="ECO:0000259" key="2">
    <source>
        <dbReference type="Pfam" id="PF20446"/>
    </source>
</evidence>
<dbReference type="PANTHER" id="PTHR38149">
    <property type="entry name" value="ATPASE"/>
    <property type="match status" value="1"/>
</dbReference>
<dbReference type="AlphaFoldDB" id="A0A1H6QYA6"/>
<keyword evidence="5" id="KW-1185">Reference proteome</keyword>
<reference evidence="5" key="1">
    <citation type="submission" date="2016-10" db="EMBL/GenBank/DDBJ databases">
        <authorList>
            <person name="Varghese N."/>
            <person name="Submissions S."/>
        </authorList>
    </citation>
    <scope>NUCLEOTIDE SEQUENCE [LARGE SCALE GENOMIC DNA]</scope>
    <source>
        <strain evidence="5">DSM 7165</strain>
    </source>
</reference>
<organism evidence="4 5">
    <name type="scientific">Allopseudospirillum japonicum</name>
    <dbReference type="NCBI Taxonomy" id="64971"/>
    <lineage>
        <taxon>Bacteria</taxon>
        <taxon>Pseudomonadati</taxon>
        <taxon>Pseudomonadota</taxon>
        <taxon>Gammaproteobacteria</taxon>
        <taxon>Oceanospirillales</taxon>
        <taxon>Oceanospirillaceae</taxon>
        <taxon>Allopseudospirillum</taxon>
    </lineage>
</organism>
<dbReference type="OrthoDB" id="9809999at2"/>
<dbReference type="InterPro" id="IPR046834">
    <property type="entry name" value="ABC_ATPase_C"/>
</dbReference>
<dbReference type="RefSeq" id="WP_093308543.1">
    <property type="nucleotide sequence ID" value="NZ_FNYH01000002.1"/>
</dbReference>
<dbReference type="Pfam" id="PF21117">
    <property type="entry name" value="MRB1590_C"/>
    <property type="match status" value="1"/>
</dbReference>
<dbReference type="Proteomes" id="UP000242999">
    <property type="component" value="Unassembled WGS sequence"/>
</dbReference>
<dbReference type="InterPro" id="IPR046833">
    <property type="entry name" value="ABC_N"/>
</dbReference>
<dbReference type="Pfam" id="PF09818">
    <property type="entry name" value="ABC_ATPase"/>
    <property type="match status" value="1"/>
</dbReference>
<evidence type="ECO:0000313" key="4">
    <source>
        <dbReference type="EMBL" id="SEI47086.1"/>
    </source>
</evidence>